<feature type="signal peptide" evidence="1">
    <location>
        <begin position="1"/>
        <end position="17"/>
    </location>
</feature>
<dbReference type="SUPFAM" id="SSF50952">
    <property type="entry name" value="Soluble quinoprotein glucose dehydrogenase"/>
    <property type="match status" value="1"/>
</dbReference>
<dbReference type="PANTHER" id="PTHR19328:SF75">
    <property type="entry name" value="ALDOSE SUGAR DEHYDROGENASE YLII"/>
    <property type="match status" value="1"/>
</dbReference>
<dbReference type="eggNOG" id="KOG4157">
    <property type="taxonomic scope" value="Eukaryota"/>
</dbReference>
<name>D7G4P3_ECTSI</name>
<dbReference type="AlphaFoldDB" id="D7G4P3"/>
<feature type="chain" id="PRO_5003096046" evidence="1">
    <location>
        <begin position="18"/>
        <end position="688"/>
    </location>
</feature>
<dbReference type="OrthoDB" id="197173at2759"/>
<dbReference type="SMART" id="SM00321">
    <property type="entry name" value="WSC"/>
    <property type="match status" value="1"/>
</dbReference>
<proteinExistence type="predicted"/>
<evidence type="ECO:0000256" key="1">
    <source>
        <dbReference type="SAM" id="SignalP"/>
    </source>
</evidence>
<evidence type="ECO:0000259" key="2">
    <source>
        <dbReference type="PROSITE" id="PS51212"/>
    </source>
</evidence>
<dbReference type="Proteomes" id="UP000002630">
    <property type="component" value="Unassembled WGS sequence"/>
</dbReference>
<dbReference type="InterPro" id="IPR011042">
    <property type="entry name" value="6-blade_b-propeller_TolB-like"/>
</dbReference>
<dbReference type="InParanoid" id="D7G4P3"/>
<dbReference type="PROSITE" id="PS51212">
    <property type="entry name" value="WSC"/>
    <property type="match status" value="1"/>
</dbReference>
<dbReference type="Gene3D" id="2.120.10.30">
    <property type="entry name" value="TolB, C-terminal domain"/>
    <property type="match status" value="1"/>
</dbReference>
<dbReference type="InterPro" id="IPR012938">
    <property type="entry name" value="Glc/Sorbosone_DH"/>
</dbReference>
<evidence type="ECO:0000313" key="3">
    <source>
        <dbReference type="EMBL" id="CBJ33730.1"/>
    </source>
</evidence>
<reference evidence="3 4" key="1">
    <citation type="journal article" date="2010" name="Nature">
        <title>The Ectocarpus genome and the independent evolution of multicellularity in brown algae.</title>
        <authorList>
            <person name="Cock J.M."/>
            <person name="Sterck L."/>
            <person name="Rouze P."/>
            <person name="Scornet D."/>
            <person name="Allen A.E."/>
            <person name="Amoutzias G."/>
            <person name="Anthouard V."/>
            <person name="Artiguenave F."/>
            <person name="Aury J.M."/>
            <person name="Badger J.H."/>
            <person name="Beszteri B."/>
            <person name="Billiau K."/>
            <person name="Bonnet E."/>
            <person name="Bothwell J.H."/>
            <person name="Bowler C."/>
            <person name="Boyen C."/>
            <person name="Brownlee C."/>
            <person name="Carrano C.J."/>
            <person name="Charrier B."/>
            <person name="Cho G.Y."/>
            <person name="Coelho S.M."/>
            <person name="Collen J."/>
            <person name="Corre E."/>
            <person name="Da Silva C."/>
            <person name="Delage L."/>
            <person name="Delaroque N."/>
            <person name="Dittami S.M."/>
            <person name="Doulbeau S."/>
            <person name="Elias M."/>
            <person name="Farnham G."/>
            <person name="Gachon C.M."/>
            <person name="Gschloessl B."/>
            <person name="Heesch S."/>
            <person name="Jabbari K."/>
            <person name="Jubin C."/>
            <person name="Kawai H."/>
            <person name="Kimura K."/>
            <person name="Kloareg B."/>
            <person name="Kupper F.C."/>
            <person name="Lang D."/>
            <person name="Le Bail A."/>
            <person name="Leblanc C."/>
            <person name="Lerouge P."/>
            <person name="Lohr M."/>
            <person name="Lopez P.J."/>
            <person name="Martens C."/>
            <person name="Maumus F."/>
            <person name="Michel G."/>
            <person name="Miranda-Saavedra D."/>
            <person name="Morales J."/>
            <person name="Moreau H."/>
            <person name="Motomura T."/>
            <person name="Nagasato C."/>
            <person name="Napoli C.A."/>
            <person name="Nelson D.R."/>
            <person name="Nyvall-Collen P."/>
            <person name="Peters A.F."/>
            <person name="Pommier C."/>
            <person name="Potin P."/>
            <person name="Poulain J."/>
            <person name="Quesneville H."/>
            <person name="Read B."/>
            <person name="Rensing S.A."/>
            <person name="Ritter A."/>
            <person name="Rousvoal S."/>
            <person name="Samanta M."/>
            <person name="Samson G."/>
            <person name="Schroeder D.C."/>
            <person name="Segurens B."/>
            <person name="Strittmatter M."/>
            <person name="Tonon T."/>
            <person name="Tregear J.W."/>
            <person name="Valentin K."/>
            <person name="von Dassow P."/>
            <person name="Yamagishi T."/>
            <person name="Van de Peer Y."/>
            <person name="Wincker P."/>
        </authorList>
    </citation>
    <scope>NUCLEOTIDE SEQUENCE [LARGE SCALE GENOMIC DNA]</scope>
    <source>
        <strain evidence="4">Ec32 / CCAP1310/4</strain>
    </source>
</reference>
<gene>
    <name evidence="3" type="ORF">Esi_0576_0011</name>
</gene>
<keyword evidence="1" id="KW-0732">Signal</keyword>
<dbReference type="Pfam" id="PF01822">
    <property type="entry name" value="WSC"/>
    <property type="match status" value="1"/>
</dbReference>
<dbReference type="STRING" id="2880.D7G4P3"/>
<dbReference type="InterPro" id="IPR011041">
    <property type="entry name" value="Quinoprot_gluc/sorb_DH_b-prop"/>
</dbReference>
<dbReference type="PANTHER" id="PTHR19328">
    <property type="entry name" value="HEDGEHOG-INTERACTING PROTEIN"/>
    <property type="match status" value="1"/>
</dbReference>
<dbReference type="Pfam" id="PF07995">
    <property type="entry name" value="GSDH"/>
    <property type="match status" value="1"/>
</dbReference>
<protein>
    <submittedName>
        <fullName evidence="3">Glucose sorbosone dehydrogenase</fullName>
    </submittedName>
</protein>
<dbReference type="InterPro" id="IPR002889">
    <property type="entry name" value="WSC_carb-bd"/>
</dbReference>
<organism evidence="3 4">
    <name type="scientific">Ectocarpus siliculosus</name>
    <name type="common">Brown alga</name>
    <name type="synonym">Conferva siliculosa</name>
    <dbReference type="NCBI Taxonomy" id="2880"/>
    <lineage>
        <taxon>Eukaryota</taxon>
        <taxon>Sar</taxon>
        <taxon>Stramenopiles</taxon>
        <taxon>Ochrophyta</taxon>
        <taxon>PX clade</taxon>
        <taxon>Phaeophyceae</taxon>
        <taxon>Ectocarpales</taxon>
        <taxon>Ectocarpaceae</taxon>
        <taxon>Ectocarpus</taxon>
    </lineage>
</organism>
<sequence length="688" mass="75510">MRAYACLAALAATKVAAHPLCFIDDKPTDYDQVLTYCDNSIAMSGACCTNEEEDIVEANFNAAFGVGVVPSTACAALYKQVVCGVCHSYSAHLYEYLTDGGMLDGLTMKSEFCEELVDECAAYIEFPTYDGTSYCDHHTGGGNDFFWSYPYEEPEIFEPGLNEVFPDLGDGEQPDDTVSVRQTPDGSQWWLLGIAGEIYAVDSDNMDDSELVIDVSGSVTGGTFYVDYEEGLLDVAFGPMFSESGYPNYFYVSYTVDLNDDLMQRNRLARFTYIPGDPEGTKASEEVLLTTVPKYNSIHSAGWLGFKPSVYGNSSPQDLYWTTGDGGPQTDPENHSQDTQTMLGAMMRITVPSDGDGYTIPSGNYGGGALDEICAIGFRNPWRCSFDRENDNLYCGDVGHTFVEEIDLVECGNNYGWSRFEGSRCQEAVEDNEFNPACDGISRSGFTFPLYEYCHPDYQSTGDDEFTAGNDICGDRVLLGNAVIGGYVYRGNYFSDLLNGAYIFGDSTMKNIYYLVEEDGGWSLGTIISDASVQIISFSEDINGEIVLLDLQHNIYHMPCGDLCATTCLDQTEDQPTYDSVGCFADEVDDRALPDQADNCGEGETAMSPSICASYCETQGATYFGVEFSYECFCGSSTADFDKHGSLPDSECEYLCDANPDQFCGGFGAIEVRFTPNTSVFKCNTWVW</sequence>
<accession>D7G4P3</accession>
<dbReference type="EMBL" id="FN649760">
    <property type="protein sequence ID" value="CBJ33730.1"/>
    <property type="molecule type" value="Genomic_DNA"/>
</dbReference>
<feature type="domain" description="WSC" evidence="2">
    <location>
        <begin position="577"/>
        <end position="676"/>
    </location>
</feature>
<evidence type="ECO:0000313" key="4">
    <source>
        <dbReference type="Proteomes" id="UP000002630"/>
    </source>
</evidence>
<keyword evidence="4" id="KW-1185">Reference proteome</keyword>